<name>A0A0F9STT2_9ZZZZ</name>
<gene>
    <name evidence="2" type="ORF">LCGC14_0432740</name>
</gene>
<dbReference type="AlphaFoldDB" id="A0A0F9STT2"/>
<evidence type="ECO:0000256" key="1">
    <source>
        <dbReference type="SAM" id="Phobius"/>
    </source>
</evidence>
<keyword evidence="1" id="KW-0812">Transmembrane</keyword>
<accession>A0A0F9STT2</accession>
<feature type="transmembrane region" description="Helical" evidence="1">
    <location>
        <begin position="111"/>
        <end position="132"/>
    </location>
</feature>
<dbReference type="EMBL" id="LAZR01000407">
    <property type="protein sequence ID" value="KKN70249.1"/>
    <property type="molecule type" value="Genomic_DNA"/>
</dbReference>
<reference evidence="2" key="1">
    <citation type="journal article" date="2015" name="Nature">
        <title>Complex archaea that bridge the gap between prokaryotes and eukaryotes.</title>
        <authorList>
            <person name="Spang A."/>
            <person name="Saw J.H."/>
            <person name="Jorgensen S.L."/>
            <person name="Zaremba-Niedzwiedzka K."/>
            <person name="Martijn J."/>
            <person name="Lind A.E."/>
            <person name="van Eijk R."/>
            <person name="Schleper C."/>
            <person name="Guy L."/>
            <person name="Ettema T.J."/>
        </authorList>
    </citation>
    <scope>NUCLEOTIDE SEQUENCE</scope>
</reference>
<evidence type="ECO:0000313" key="2">
    <source>
        <dbReference type="EMBL" id="KKN70249.1"/>
    </source>
</evidence>
<sequence>MDWSELGKNIIKFGAPILGGVVGGPAGAALGGTLAAVFGANPDDPQDIYNKMKGDPEVAMKLLEIQSNERIEIAKTARLNFEMEVTDKKNARNREIKRIALTGKEDNTPKILAYLLTVGFLTVLLLVAFIPIQKDAVSILDIMIGFLGGGASAAWGYYLGSSFGSRQKDKLK</sequence>
<feature type="transmembrane region" description="Helical" evidence="1">
    <location>
        <begin position="138"/>
        <end position="160"/>
    </location>
</feature>
<proteinExistence type="predicted"/>
<organism evidence="2">
    <name type="scientific">marine sediment metagenome</name>
    <dbReference type="NCBI Taxonomy" id="412755"/>
    <lineage>
        <taxon>unclassified sequences</taxon>
        <taxon>metagenomes</taxon>
        <taxon>ecological metagenomes</taxon>
    </lineage>
</organism>
<comment type="caution">
    <text evidence="2">The sequence shown here is derived from an EMBL/GenBank/DDBJ whole genome shotgun (WGS) entry which is preliminary data.</text>
</comment>
<protein>
    <submittedName>
        <fullName evidence="2">Uncharacterized protein</fullName>
    </submittedName>
</protein>
<keyword evidence="1" id="KW-0472">Membrane</keyword>
<keyword evidence="1" id="KW-1133">Transmembrane helix</keyword>